<evidence type="ECO:0008006" key="4">
    <source>
        <dbReference type="Google" id="ProtNLM"/>
    </source>
</evidence>
<reference evidence="2 3" key="1">
    <citation type="submission" date="2018-03" db="EMBL/GenBank/DDBJ databases">
        <authorList>
            <person name="Keele B.F."/>
        </authorList>
    </citation>
    <scope>NUCLEOTIDE SEQUENCE [LARGE SCALE GENOMIC DNA]</scope>
    <source>
        <strain evidence="2 3">CECT 8626</strain>
    </source>
</reference>
<proteinExistence type="predicted"/>
<dbReference type="RefSeq" id="WP_108852178.1">
    <property type="nucleotide sequence ID" value="NZ_OMOQ01000001.1"/>
</dbReference>
<dbReference type="AlphaFoldDB" id="A0A2R8B569"/>
<dbReference type="OrthoDB" id="323914at2"/>
<feature type="signal peptide" evidence="1">
    <location>
        <begin position="1"/>
        <end position="28"/>
    </location>
</feature>
<evidence type="ECO:0000256" key="1">
    <source>
        <dbReference type="SAM" id="SignalP"/>
    </source>
</evidence>
<name>A0A2R8B569_9RHOB</name>
<dbReference type="EMBL" id="OMOQ01000001">
    <property type="protein sequence ID" value="SPH17774.1"/>
    <property type="molecule type" value="Genomic_DNA"/>
</dbReference>
<dbReference type="Pfam" id="PF09411">
    <property type="entry name" value="PagL"/>
    <property type="match status" value="1"/>
</dbReference>
<protein>
    <recommendedName>
        <fullName evidence="4">Outer membrane protein beta-barrel domain-containing protein</fullName>
    </recommendedName>
</protein>
<feature type="chain" id="PRO_5015349723" description="Outer membrane protein beta-barrel domain-containing protein" evidence="1">
    <location>
        <begin position="29"/>
        <end position="195"/>
    </location>
</feature>
<evidence type="ECO:0000313" key="3">
    <source>
        <dbReference type="Proteomes" id="UP000244924"/>
    </source>
</evidence>
<keyword evidence="3" id="KW-1185">Reference proteome</keyword>
<dbReference type="Proteomes" id="UP000244924">
    <property type="component" value="Unassembled WGS sequence"/>
</dbReference>
<dbReference type="InterPro" id="IPR018550">
    <property type="entry name" value="Lipid-A_deacylase-rel"/>
</dbReference>
<organism evidence="2 3">
    <name type="scientific">Albidovulum aquaemixtae</name>
    <dbReference type="NCBI Taxonomy" id="1542388"/>
    <lineage>
        <taxon>Bacteria</taxon>
        <taxon>Pseudomonadati</taxon>
        <taxon>Pseudomonadota</taxon>
        <taxon>Alphaproteobacteria</taxon>
        <taxon>Rhodobacterales</taxon>
        <taxon>Paracoccaceae</taxon>
        <taxon>Albidovulum</taxon>
    </lineage>
</organism>
<evidence type="ECO:0000313" key="2">
    <source>
        <dbReference type="EMBL" id="SPH17774.1"/>
    </source>
</evidence>
<gene>
    <name evidence="2" type="ORF">DEA8626_01301</name>
</gene>
<keyword evidence="1" id="KW-0732">Signal</keyword>
<sequence length="195" mass="21577">MTSRKWQSSAAVAFGLALSLAASEAAMATERWSLTGFAGVMTDNVWEDSLQPWKVEFIESGLIGVGLGYSLPIWREGLSIGPELQAVKHFGRQSHLEFNLPVVVRYRPRRHRFAALEGYAFGIGLSYASEIPQTEIDRDGASSHFLAYWMAELEFSLPREGLSLVARLHHRSDAYGLFATDSGANALVIGLRNEF</sequence>
<accession>A0A2R8B569</accession>